<dbReference type="RefSeq" id="WP_316000886.1">
    <property type="nucleotide sequence ID" value="NZ_JAWDIU010000001.1"/>
</dbReference>
<keyword evidence="9" id="KW-0812">Transmembrane</keyword>
<keyword evidence="7" id="KW-0067">ATP-binding</keyword>
<feature type="transmembrane region" description="Helical" evidence="9">
    <location>
        <begin position="60"/>
        <end position="80"/>
    </location>
</feature>
<proteinExistence type="predicted"/>
<dbReference type="SUPFAM" id="SSF55874">
    <property type="entry name" value="ATPase domain of HSP90 chaperone/DNA topoisomerase II/histidine kinase"/>
    <property type="match status" value="1"/>
</dbReference>
<evidence type="ECO:0000256" key="5">
    <source>
        <dbReference type="ARBA" id="ARBA00022741"/>
    </source>
</evidence>
<evidence type="ECO:0000256" key="2">
    <source>
        <dbReference type="ARBA" id="ARBA00012438"/>
    </source>
</evidence>
<dbReference type="Gene3D" id="3.30.565.10">
    <property type="entry name" value="Histidine kinase-like ATPase, C-terminal domain"/>
    <property type="match status" value="1"/>
</dbReference>
<protein>
    <recommendedName>
        <fullName evidence="2">histidine kinase</fullName>
        <ecNumber evidence="2">2.7.13.3</ecNumber>
    </recommendedName>
</protein>
<feature type="transmembrane region" description="Helical" evidence="9">
    <location>
        <begin position="92"/>
        <end position="110"/>
    </location>
</feature>
<feature type="transmembrane region" description="Helical" evidence="9">
    <location>
        <begin position="31"/>
        <end position="48"/>
    </location>
</feature>
<dbReference type="EC" id="2.7.13.3" evidence="2"/>
<evidence type="ECO:0000256" key="7">
    <source>
        <dbReference type="ARBA" id="ARBA00022840"/>
    </source>
</evidence>
<evidence type="ECO:0000313" key="12">
    <source>
        <dbReference type="Proteomes" id="UP001256673"/>
    </source>
</evidence>
<dbReference type="GO" id="GO:0016301">
    <property type="term" value="F:kinase activity"/>
    <property type="evidence" value="ECO:0007669"/>
    <property type="project" value="UniProtKB-KW"/>
</dbReference>
<feature type="transmembrane region" description="Helical" evidence="9">
    <location>
        <begin position="140"/>
        <end position="160"/>
    </location>
</feature>
<dbReference type="Pfam" id="PF07730">
    <property type="entry name" value="HisKA_3"/>
    <property type="match status" value="1"/>
</dbReference>
<dbReference type="InterPro" id="IPR036890">
    <property type="entry name" value="HATPase_C_sf"/>
</dbReference>
<dbReference type="Gene3D" id="1.20.5.1930">
    <property type="match status" value="1"/>
</dbReference>
<dbReference type="PANTHER" id="PTHR24421:SF10">
    <property type="entry name" value="NITRATE_NITRITE SENSOR PROTEIN NARQ"/>
    <property type="match status" value="1"/>
</dbReference>
<gene>
    <name evidence="11" type="ORF">RWH43_05510</name>
</gene>
<keyword evidence="12" id="KW-1185">Reference proteome</keyword>
<dbReference type="PANTHER" id="PTHR24421">
    <property type="entry name" value="NITRATE/NITRITE SENSOR PROTEIN NARX-RELATED"/>
    <property type="match status" value="1"/>
</dbReference>
<feature type="transmembrane region" description="Helical" evidence="9">
    <location>
        <begin position="172"/>
        <end position="195"/>
    </location>
</feature>
<evidence type="ECO:0000259" key="10">
    <source>
        <dbReference type="Pfam" id="PF07730"/>
    </source>
</evidence>
<reference evidence="11 12" key="1">
    <citation type="submission" date="2023-09" db="EMBL/GenBank/DDBJ databases">
        <title>Microbacterium fusihabitans sp. nov., Microbacterium phycihabitans sp. nov., and Microbacterium cervinum sp. nov., isolated from dried seaweeds of beach.</title>
        <authorList>
            <person name="Lee S.D."/>
        </authorList>
    </citation>
    <scope>NUCLEOTIDE SEQUENCE [LARGE SCALE GENOMIC DNA]</scope>
    <source>
        <strain evidence="11 12">KSW2-21</strain>
    </source>
</reference>
<keyword evidence="9" id="KW-0472">Membrane</keyword>
<feature type="domain" description="Signal transduction histidine kinase subgroup 3 dimerisation and phosphoacceptor" evidence="10">
    <location>
        <begin position="226"/>
        <end position="291"/>
    </location>
</feature>
<feature type="transmembrane region" description="Helical" evidence="9">
    <location>
        <begin position="116"/>
        <end position="133"/>
    </location>
</feature>
<sequence>MGTTDDHHDRGAVETAADTAGFTSILSRPRAMVVFAFIVFVVTTLQSISDPLAGAVQDDVVWEFPIPLGVVTALVVLGCAVQSGFLLLATRLPLVAVVGTTACYLVLVVGLEVPRWLGGLPPVVAVAVFFLAASRRPAVATAWSAVTIGATVGVLSLWSLSTGAPLGVTGSFVLSTGLAFAAPVVGAAALGVWWARRMRGLHRARAAVSAAAARHETELEHAKTLERARIAQELHDVAGQHLAGLLSLADAAVDIEVLDAEQASALIAEMRAEGRFASASLYAALRDLRAENDARAEPTLDLRSLDELVQYWASRGMDVTREVDGAVDDLPAMVSTTAYRVVQEALTNACKHAAGAAVTVEVRVTDSSIRVVVANAEAPASEADATPDGLGWGVAGMAERVDLLHGTFAAGPVASGGWAVVMEAPLSVHATQTPVPTP</sequence>
<dbReference type="Proteomes" id="UP001256673">
    <property type="component" value="Unassembled WGS sequence"/>
</dbReference>
<organism evidence="11 12">
    <name type="scientific">Microbacterium algihabitans</name>
    <dbReference type="NCBI Taxonomy" id="3075992"/>
    <lineage>
        <taxon>Bacteria</taxon>
        <taxon>Bacillati</taxon>
        <taxon>Actinomycetota</taxon>
        <taxon>Actinomycetes</taxon>
        <taxon>Micrococcales</taxon>
        <taxon>Microbacteriaceae</taxon>
        <taxon>Microbacterium</taxon>
    </lineage>
</organism>
<dbReference type="InterPro" id="IPR050482">
    <property type="entry name" value="Sensor_HK_TwoCompSys"/>
</dbReference>
<keyword evidence="3" id="KW-0597">Phosphoprotein</keyword>
<evidence type="ECO:0000256" key="3">
    <source>
        <dbReference type="ARBA" id="ARBA00022553"/>
    </source>
</evidence>
<evidence type="ECO:0000256" key="1">
    <source>
        <dbReference type="ARBA" id="ARBA00000085"/>
    </source>
</evidence>
<accession>A0ABU3RTI9</accession>
<evidence type="ECO:0000313" key="11">
    <source>
        <dbReference type="EMBL" id="MDU0326214.1"/>
    </source>
</evidence>
<evidence type="ECO:0000256" key="9">
    <source>
        <dbReference type="SAM" id="Phobius"/>
    </source>
</evidence>
<name>A0ABU3RTI9_9MICO</name>
<comment type="catalytic activity">
    <reaction evidence="1">
        <text>ATP + protein L-histidine = ADP + protein N-phospho-L-histidine.</text>
        <dbReference type="EC" id="2.7.13.3"/>
    </reaction>
</comment>
<keyword evidence="9" id="KW-1133">Transmembrane helix</keyword>
<keyword evidence="5" id="KW-0547">Nucleotide-binding</keyword>
<keyword evidence="6 11" id="KW-0418">Kinase</keyword>
<keyword evidence="4" id="KW-0808">Transferase</keyword>
<evidence type="ECO:0000256" key="8">
    <source>
        <dbReference type="ARBA" id="ARBA00023012"/>
    </source>
</evidence>
<evidence type="ECO:0000256" key="4">
    <source>
        <dbReference type="ARBA" id="ARBA00022679"/>
    </source>
</evidence>
<dbReference type="CDD" id="cd16917">
    <property type="entry name" value="HATPase_UhpB-NarQ-NarX-like"/>
    <property type="match status" value="1"/>
</dbReference>
<evidence type="ECO:0000256" key="6">
    <source>
        <dbReference type="ARBA" id="ARBA00022777"/>
    </source>
</evidence>
<dbReference type="InterPro" id="IPR011712">
    <property type="entry name" value="Sig_transdc_His_kin_sub3_dim/P"/>
</dbReference>
<keyword evidence="8" id="KW-0902">Two-component regulatory system</keyword>
<comment type="caution">
    <text evidence="11">The sequence shown here is derived from an EMBL/GenBank/DDBJ whole genome shotgun (WGS) entry which is preliminary data.</text>
</comment>
<dbReference type="EMBL" id="JAWDIU010000001">
    <property type="protein sequence ID" value="MDU0326214.1"/>
    <property type="molecule type" value="Genomic_DNA"/>
</dbReference>